<dbReference type="Proteomes" id="UP000483362">
    <property type="component" value="Unassembled WGS sequence"/>
</dbReference>
<dbReference type="AlphaFoldDB" id="A0A6L5XDI0"/>
<keyword evidence="2" id="KW-1185">Reference proteome</keyword>
<proteinExistence type="predicted"/>
<evidence type="ECO:0000313" key="1">
    <source>
        <dbReference type="EMBL" id="MSS17318.1"/>
    </source>
</evidence>
<accession>A0A6L5XDI0</accession>
<dbReference type="EMBL" id="VULT01000007">
    <property type="protein sequence ID" value="MSS17318.1"/>
    <property type="molecule type" value="Genomic_DNA"/>
</dbReference>
<name>A0A6L5XDI0_9BACT</name>
<gene>
    <name evidence="1" type="ORF">FYJ29_06015</name>
</gene>
<evidence type="ECO:0000313" key="2">
    <source>
        <dbReference type="Proteomes" id="UP000483362"/>
    </source>
</evidence>
<comment type="caution">
    <text evidence="1">The sequence shown here is derived from an EMBL/GenBank/DDBJ whole genome shotgun (WGS) entry which is preliminary data.</text>
</comment>
<organism evidence="1 2">
    <name type="scientific">Sodaliphilus pleomorphus</name>
    <dbReference type="NCBI Taxonomy" id="2606626"/>
    <lineage>
        <taxon>Bacteria</taxon>
        <taxon>Pseudomonadati</taxon>
        <taxon>Bacteroidota</taxon>
        <taxon>Bacteroidia</taxon>
        <taxon>Bacteroidales</taxon>
        <taxon>Muribaculaceae</taxon>
        <taxon>Sodaliphilus</taxon>
    </lineage>
</organism>
<reference evidence="1 2" key="1">
    <citation type="submission" date="2019-08" db="EMBL/GenBank/DDBJ databases">
        <title>In-depth cultivation of the pig gut microbiome towards novel bacterial diversity and tailored functional studies.</title>
        <authorList>
            <person name="Wylensek D."/>
            <person name="Hitch T.C.A."/>
            <person name="Clavel T."/>
        </authorList>
    </citation>
    <scope>NUCLEOTIDE SEQUENCE [LARGE SCALE GENOMIC DNA]</scope>
    <source>
        <strain evidence="1 2">Oil-RF-744-WCA-WT-10</strain>
    </source>
</reference>
<sequence>MKTTNTRPRLCAPIHASTGLPQPSVYLFPMVEIFHAMNEFRRTGLDKLVDGRLDLRCVNYGYQCSNIMLARR</sequence>
<protein>
    <submittedName>
        <fullName evidence="1">Uncharacterized protein</fullName>
    </submittedName>
</protein>